<protein>
    <submittedName>
        <fullName evidence="1">Uncharacterized protein</fullName>
    </submittedName>
</protein>
<evidence type="ECO:0000313" key="2">
    <source>
        <dbReference type="Proteomes" id="UP001149813"/>
    </source>
</evidence>
<accession>A0A9W7XTJ6</accession>
<name>A0A9W7XTJ6_9FUNG</name>
<feature type="non-terminal residue" evidence="1">
    <location>
        <position position="1"/>
    </location>
</feature>
<organism evidence="1 2">
    <name type="scientific">Coemansia erecta</name>
    <dbReference type="NCBI Taxonomy" id="147472"/>
    <lineage>
        <taxon>Eukaryota</taxon>
        <taxon>Fungi</taxon>
        <taxon>Fungi incertae sedis</taxon>
        <taxon>Zoopagomycota</taxon>
        <taxon>Kickxellomycotina</taxon>
        <taxon>Kickxellomycetes</taxon>
        <taxon>Kickxellales</taxon>
        <taxon>Kickxellaceae</taxon>
        <taxon>Coemansia</taxon>
    </lineage>
</organism>
<comment type="caution">
    <text evidence="1">The sequence shown here is derived from an EMBL/GenBank/DDBJ whole genome shotgun (WGS) entry which is preliminary data.</text>
</comment>
<dbReference type="Proteomes" id="UP001149813">
    <property type="component" value="Unassembled WGS sequence"/>
</dbReference>
<reference evidence="1" key="1">
    <citation type="submission" date="2022-07" db="EMBL/GenBank/DDBJ databases">
        <title>Phylogenomic reconstructions and comparative analyses of Kickxellomycotina fungi.</title>
        <authorList>
            <person name="Reynolds N.K."/>
            <person name="Stajich J.E."/>
            <person name="Barry K."/>
            <person name="Grigoriev I.V."/>
            <person name="Crous P."/>
            <person name="Smith M.E."/>
        </authorList>
    </citation>
    <scope>NUCLEOTIDE SEQUENCE</scope>
    <source>
        <strain evidence="1">NBRC 32514</strain>
    </source>
</reference>
<dbReference type="AlphaFoldDB" id="A0A9W7XTJ6"/>
<dbReference type="EMBL" id="JANBOJ010000678">
    <property type="protein sequence ID" value="KAJ1718747.1"/>
    <property type="molecule type" value="Genomic_DNA"/>
</dbReference>
<sequence>QLPEMPAHDTCAFAARFPPAACCQRGGESGGGDAYARALALLALAQAPVHAALMDVREGGAPARYFAAVHRWDAAEQAWRRAAWPDAWDARLARVLRETTALAPEDAWLVRVALAHHAARLRVHATALALLTGRPGDGPGAPMSRSILVAPHVHPDRRARLWGFQDSPAYDPLADALVDHRARAESLDAVTRIQHVLEAVAQDPDARLPLRLLGAWAVGHVLDLAIALHCGRLAKRDADSQADAIRRLAVFARLLLQLRRWTAALYVFTSVVKAFVEPAAHAVDLLHVHPSLVPPPPAPGMGEGPWPPGHVLSLLMRQMRMPPAEFCALTLPVVYASVLATPALPPRMRMSIEALLT</sequence>
<keyword evidence="2" id="KW-1185">Reference proteome</keyword>
<dbReference type="OrthoDB" id="4161332at2759"/>
<evidence type="ECO:0000313" key="1">
    <source>
        <dbReference type="EMBL" id="KAJ1718747.1"/>
    </source>
</evidence>
<proteinExistence type="predicted"/>
<gene>
    <name evidence="1" type="ORF">LPJ53_006338</name>
</gene>